<dbReference type="PANTHER" id="PTHR38776">
    <property type="entry name" value="MLTA-INTERACTING PROTEIN-RELATED"/>
    <property type="match status" value="1"/>
</dbReference>
<keyword evidence="3 7" id="KW-0732">Signal</keyword>
<protein>
    <submittedName>
        <fullName evidence="8">MipA/OmpV family protein</fullName>
    </submittedName>
</protein>
<evidence type="ECO:0000256" key="6">
    <source>
        <dbReference type="SAM" id="MobiDB-lite"/>
    </source>
</evidence>
<keyword evidence="5" id="KW-0998">Cell outer membrane</keyword>
<dbReference type="EMBL" id="JBIGHZ010000006">
    <property type="protein sequence ID" value="MFG6449700.1"/>
    <property type="molecule type" value="Genomic_DNA"/>
</dbReference>
<feature type="chain" id="PRO_5046244945" evidence="7">
    <location>
        <begin position="19"/>
        <end position="288"/>
    </location>
</feature>
<organism evidence="8 9">
    <name type="scientific">Roseateles rivi</name>
    <dbReference type="NCBI Taxonomy" id="3299028"/>
    <lineage>
        <taxon>Bacteria</taxon>
        <taxon>Pseudomonadati</taxon>
        <taxon>Pseudomonadota</taxon>
        <taxon>Betaproteobacteria</taxon>
        <taxon>Burkholderiales</taxon>
        <taxon>Sphaerotilaceae</taxon>
        <taxon>Roseateles</taxon>
    </lineage>
</organism>
<evidence type="ECO:0000256" key="1">
    <source>
        <dbReference type="ARBA" id="ARBA00004442"/>
    </source>
</evidence>
<evidence type="ECO:0000256" key="3">
    <source>
        <dbReference type="ARBA" id="ARBA00022729"/>
    </source>
</evidence>
<comment type="subcellular location">
    <subcellularLocation>
        <location evidence="1">Cell outer membrane</location>
    </subcellularLocation>
</comment>
<reference evidence="8 9" key="1">
    <citation type="submission" date="2024-08" db="EMBL/GenBank/DDBJ databases">
        <authorList>
            <person name="Lu H."/>
        </authorList>
    </citation>
    <scope>NUCLEOTIDE SEQUENCE [LARGE SCALE GENOMIC DNA]</scope>
    <source>
        <strain evidence="8 9">BYS180W</strain>
    </source>
</reference>
<dbReference type="Proteomes" id="UP001606099">
    <property type="component" value="Unassembled WGS sequence"/>
</dbReference>
<keyword evidence="4" id="KW-0472">Membrane</keyword>
<evidence type="ECO:0000313" key="9">
    <source>
        <dbReference type="Proteomes" id="UP001606099"/>
    </source>
</evidence>
<feature type="signal peptide" evidence="7">
    <location>
        <begin position="1"/>
        <end position="18"/>
    </location>
</feature>
<dbReference type="InterPro" id="IPR010583">
    <property type="entry name" value="MipA"/>
</dbReference>
<comment type="similarity">
    <text evidence="2">Belongs to the MipA/OmpV family.</text>
</comment>
<evidence type="ECO:0000256" key="7">
    <source>
        <dbReference type="SAM" id="SignalP"/>
    </source>
</evidence>
<dbReference type="PANTHER" id="PTHR38776:SF1">
    <property type="entry name" value="MLTA-INTERACTING PROTEIN-RELATED"/>
    <property type="match status" value="1"/>
</dbReference>
<name>A0ABW7FZA6_9BURK</name>
<evidence type="ECO:0000256" key="5">
    <source>
        <dbReference type="ARBA" id="ARBA00023237"/>
    </source>
</evidence>
<evidence type="ECO:0000256" key="2">
    <source>
        <dbReference type="ARBA" id="ARBA00005722"/>
    </source>
</evidence>
<feature type="region of interest" description="Disordered" evidence="6">
    <location>
        <begin position="25"/>
        <end position="45"/>
    </location>
</feature>
<gene>
    <name evidence="8" type="ORF">ACG0Z6_15860</name>
</gene>
<dbReference type="RefSeq" id="WP_394463177.1">
    <property type="nucleotide sequence ID" value="NZ_JBIGHZ010000006.1"/>
</dbReference>
<sequence>MLLRPLALLALLPLAAQAVQSPVAESSAPDPVQASSSTDTAAPADPESTLKLQFLVGAVWRFGPTAPGAEANSGSLKPLVALRWGRWRISSSSAGGMLGFGRGEAGPGASTELFRRDNVRLGLGLRMDSGRKSADSANTAGLSDVRSTARLRLYGSWALSPQWNWTSAVSTDILGRRGGMQFSTDISRLLLRTATQEVSLGAGLSAGNATYMNSYFGVPEGHARWATYQPGAGLRQANAGVGWLVLLRPDVVLTTGAGVTRLLGPAANSPMVERPSSWSVSMGLGYRY</sequence>
<accession>A0ABW7FZA6</accession>
<dbReference type="Pfam" id="PF06629">
    <property type="entry name" value="MipA"/>
    <property type="match status" value="1"/>
</dbReference>
<evidence type="ECO:0000256" key="4">
    <source>
        <dbReference type="ARBA" id="ARBA00023136"/>
    </source>
</evidence>
<keyword evidence="9" id="KW-1185">Reference proteome</keyword>
<proteinExistence type="inferred from homology"/>
<comment type="caution">
    <text evidence="8">The sequence shown here is derived from an EMBL/GenBank/DDBJ whole genome shotgun (WGS) entry which is preliminary data.</text>
</comment>
<evidence type="ECO:0000313" key="8">
    <source>
        <dbReference type="EMBL" id="MFG6449700.1"/>
    </source>
</evidence>
<feature type="compositionally biased region" description="Low complexity" evidence="6">
    <location>
        <begin position="34"/>
        <end position="45"/>
    </location>
</feature>